<dbReference type="EMBL" id="UFXQ01000001">
    <property type="protein sequence ID" value="STC69865.1"/>
    <property type="molecule type" value="Genomic_DNA"/>
</dbReference>
<sequence length="106" mass="12079">MTQGQLTRKFRPPFAIPESLDDLQGPATGVLNIPHSIMWVTREEVRIKLSHDGQTKAAYAEILGSATQEQIEELVNKDLLLRLWPVTLDRTVTEAWNDRFPELSTH</sequence>
<dbReference type="STRING" id="35756.GCA_001044155_00303"/>
<dbReference type="OrthoDB" id="3296614at2"/>
<proteinExistence type="predicted"/>
<protein>
    <submittedName>
        <fullName evidence="1">Uncharacterized protein</fullName>
    </submittedName>
</protein>
<evidence type="ECO:0000313" key="2">
    <source>
        <dbReference type="Proteomes" id="UP000254467"/>
    </source>
</evidence>
<dbReference type="Proteomes" id="UP000254467">
    <property type="component" value="Unassembled WGS sequence"/>
</dbReference>
<dbReference type="RefSeq" id="WP_147287123.1">
    <property type="nucleotide sequence ID" value="NZ_LDYD01000018.1"/>
</dbReference>
<organism evidence="1 2">
    <name type="scientific">Corynebacterium pilosum</name>
    <dbReference type="NCBI Taxonomy" id="35756"/>
    <lineage>
        <taxon>Bacteria</taxon>
        <taxon>Bacillati</taxon>
        <taxon>Actinomycetota</taxon>
        <taxon>Actinomycetes</taxon>
        <taxon>Mycobacteriales</taxon>
        <taxon>Corynebacteriaceae</taxon>
        <taxon>Corynebacterium</taxon>
    </lineage>
</organism>
<name>A0A376CNI7_9CORY</name>
<evidence type="ECO:0000313" key="1">
    <source>
        <dbReference type="EMBL" id="STC69865.1"/>
    </source>
</evidence>
<accession>A0A376CNI7</accession>
<dbReference type="AlphaFoldDB" id="A0A376CNI7"/>
<keyword evidence="2" id="KW-1185">Reference proteome</keyword>
<gene>
    <name evidence="1" type="ORF">NCTC11862_01665</name>
</gene>
<reference evidence="1 2" key="1">
    <citation type="submission" date="2018-06" db="EMBL/GenBank/DDBJ databases">
        <authorList>
            <consortium name="Pathogen Informatics"/>
            <person name="Doyle S."/>
        </authorList>
    </citation>
    <scope>NUCLEOTIDE SEQUENCE [LARGE SCALE GENOMIC DNA]</scope>
    <source>
        <strain evidence="1 2">NCTC11862</strain>
    </source>
</reference>